<evidence type="ECO:0000256" key="1">
    <source>
        <dbReference type="ARBA" id="ARBA00022603"/>
    </source>
</evidence>
<proteinExistence type="inferred from homology"/>
<dbReference type="GO" id="GO:0005829">
    <property type="term" value="C:cytosol"/>
    <property type="evidence" value="ECO:0007669"/>
    <property type="project" value="TreeGrafter"/>
</dbReference>
<keyword evidence="2 4" id="KW-0808">Transferase</keyword>
<feature type="binding site" evidence="6">
    <location>
        <position position="243"/>
    </location>
    <ligand>
        <name>S-adenosyl-L-methionine</name>
        <dbReference type="ChEBI" id="CHEBI:59789"/>
    </ligand>
</feature>
<keyword evidence="3 4" id="KW-0949">S-adenosyl-L-methionine</keyword>
<evidence type="ECO:0000259" key="9">
    <source>
        <dbReference type="Pfam" id="PF17285"/>
    </source>
</evidence>
<dbReference type="PANTHER" id="PTHR10738:SF0">
    <property type="entry name" value="PROTEIN ARGININE N-METHYLTRANSFERASE 5"/>
    <property type="match status" value="1"/>
</dbReference>
<dbReference type="InterPro" id="IPR035247">
    <property type="entry name" value="PRMT5_TIM"/>
</dbReference>
<dbReference type="Pfam" id="PF17285">
    <property type="entry name" value="PRMT5_TIM"/>
    <property type="match status" value="1"/>
</dbReference>
<dbReference type="Pfam" id="PF05185">
    <property type="entry name" value="PRMT5"/>
    <property type="match status" value="1"/>
</dbReference>
<dbReference type="KEGG" id="vcn:VOLCADRAFT_56541"/>
<protein>
    <recommendedName>
        <fullName evidence="4">Protein arginine N-methyltransferase</fullName>
    </recommendedName>
</protein>
<dbReference type="InterPro" id="IPR035248">
    <property type="entry name" value="PRMT5_C"/>
</dbReference>
<sequence>VVGRVSDWIQPDSPDPAVRQQSVAALQHQLGWAAHLGLQAVVLPTPHRPAQSPNYAQVLNQALQGLTHMALWLTVPLVLPHEGGEEGEDAKEGTAVDGWEAWHQVRAQCDHNNLLGAALLVGPVLPSAPSLERWRGEPVKAVLLPTSVFTSNKRGYPVLPRPHQDLLAGFFKLGVQVRGGRGEEDGGGGRALGVCQTHNHSRYIYLYGLVLFYLYYKLSSITTSPNCRLHHLPRQDNLESQTYETFEKDVQKYKLYEEAVYKALKDRRHSSSTPATTTTINNNNTRVVLMVVGAGRGPLVRASMRAAARASVRLRVYAVEKNPNAIVHIQQMLRSEGWESDVTIVSADMRHWQAPEPAEILVSELLGSFGDNELSPECLDGAQRFLAPGGISIPQSYTSYIAPATSHKLHHDVKSYKDLEHFETPYVVRLHRHHLLAATQPLFTFSHPNNDTPIDNSRYATVTFVRDPAAGAAVLHGFAGYFECTLYGDVLLSIHPPTHSENMFSWFPIFFPLRETVYVPAGGSVGMQMWRCCAPHKVWYEWSVTAPVAGPIHNVGGRSYWVGL</sequence>
<dbReference type="SUPFAM" id="SSF51658">
    <property type="entry name" value="Xylose isomerase-like"/>
    <property type="match status" value="1"/>
</dbReference>
<dbReference type="GO" id="GO:0016274">
    <property type="term" value="F:protein-arginine N-methyltransferase activity"/>
    <property type="evidence" value="ECO:0007669"/>
    <property type="project" value="InterPro"/>
</dbReference>
<dbReference type="Proteomes" id="UP000001058">
    <property type="component" value="Unassembled WGS sequence"/>
</dbReference>
<feature type="domain" description="PRMT5 arginine-N-methyltransferase" evidence="8">
    <location>
        <begin position="232"/>
        <end position="393"/>
    </location>
</feature>
<dbReference type="GO" id="GO:0032259">
    <property type="term" value="P:methylation"/>
    <property type="evidence" value="ECO:0007669"/>
    <property type="project" value="UniProtKB-KW"/>
</dbReference>
<dbReference type="SUPFAM" id="SSF53335">
    <property type="entry name" value="S-adenosyl-L-methionine-dependent methyltransferases"/>
    <property type="match status" value="1"/>
</dbReference>
<dbReference type="AlphaFoldDB" id="D8TKK5"/>
<evidence type="ECO:0000256" key="2">
    <source>
        <dbReference type="ARBA" id="ARBA00022679"/>
    </source>
</evidence>
<evidence type="ECO:0000313" key="12">
    <source>
        <dbReference type="Proteomes" id="UP000001058"/>
    </source>
</evidence>
<dbReference type="FunCoup" id="D8TKK5">
    <property type="interactions" value="1826"/>
</dbReference>
<dbReference type="PIRSF" id="PIRSF015894">
    <property type="entry name" value="Skb1_MeTrfase"/>
    <property type="match status" value="1"/>
</dbReference>
<dbReference type="PROSITE" id="PS51678">
    <property type="entry name" value="SAM_MT_PRMT"/>
    <property type="match status" value="1"/>
</dbReference>
<dbReference type="InterPro" id="IPR036237">
    <property type="entry name" value="Xyl_isomerase-like_sf"/>
</dbReference>
<dbReference type="FunFam" id="2.70.160.11:FF:000003">
    <property type="entry name" value="Protein arginine N-methyltransferase 5"/>
    <property type="match status" value="1"/>
</dbReference>
<dbReference type="Gene3D" id="3.20.20.150">
    <property type="entry name" value="Divalent-metal-dependent TIM barrel enzymes"/>
    <property type="match status" value="1"/>
</dbReference>
<evidence type="ECO:0000259" key="10">
    <source>
        <dbReference type="Pfam" id="PF17286"/>
    </source>
</evidence>
<evidence type="ECO:0000256" key="4">
    <source>
        <dbReference type="PIRNR" id="PIRNR015894"/>
    </source>
</evidence>
<dbReference type="Gene3D" id="2.70.160.11">
    <property type="entry name" value="Hnrnp arginine n-methyltransferase1"/>
    <property type="match status" value="1"/>
</dbReference>
<dbReference type="RefSeq" id="XP_002946852.1">
    <property type="nucleotide sequence ID" value="XM_002946806.1"/>
</dbReference>
<dbReference type="GO" id="GO:0005634">
    <property type="term" value="C:nucleus"/>
    <property type="evidence" value="ECO:0007669"/>
    <property type="project" value="TreeGrafter"/>
</dbReference>
<feature type="active site" description="Proton donor/acceptor" evidence="5">
    <location>
        <position position="364"/>
    </location>
</feature>
<feature type="domain" description="PRMT5 oligomerisation" evidence="10">
    <location>
        <begin position="396"/>
        <end position="562"/>
    </location>
</feature>
<dbReference type="GeneID" id="9617899"/>
<dbReference type="Pfam" id="PF17286">
    <property type="entry name" value="PRMT5_C"/>
    <property type="match status" value="1"/>
</dbReference>
<dbReference type="PANTHER" id="PTHR10738">
    <property type="entry name" value="PROTEIN ARGININE N-METHYLTRANSFERASE 5"/>
    <property type="match status" value="1"/>
</dbReference>
<comment type="similarity">
    <text evidence="4">Belongs to the class I-like SAM-binding methyltransferase superfamily.</text>
</comment>
<feature type="binding site" evidence="6">
    <location>
        <position position="320"/>
    </location>
    <ligand>
        <name>S-adenosyl-L-methionine</name>
        <dbReference type="ChEBI" id="CHEBI:59789"/>
    </ligand>
</feature>
<feature type="domain" description="PRMT5 TIM barrel" evidence="9">
    <location>
        <begin position="1"/>
        <end position="177"/>
    </location>
</feature>
<dbReference type="STRING" id="3068.D8TKK5"/>
<evidence type="ECO:0000256" key="6">
    <source>
        <dbReference type="PIRSR" id="PIRSR015894-2"/>
    </source>
</evidence>
<feature type="active site" description="Proton donor/acceptor" evidence="5">
    <location>
        <position position="373"/>
    </location>
</feature>
<dbReference type="InterPro" id="IPR029063">
    <property type="entry name" value="SAM-dependent_MTases_sf"/>
</dbReference>
<dbReference type="OrthoDB" id="1368803at2759"/>
<evidence type="ECO:0000256" key="3">
    <source>
        <dbReference type="ARBA" id="ARBA00022691"/>
    </source>
</evidence>
<dbReference type="InterPro" id="IPR025799">
    <property type="entry name" value="Arg_MeTrfase"/>
</dbReference>
<feature type="non-terminal residue" evidence="11">
    <location>
        <position position="1"/>
    </location>
</feature>
<feature type="binding site" evidence="6">
    <location>
        <begin position="252"/>
        <end position="253"/>
    </location>
    <ligand>
        <name>S-adenosyl-L-methionine</name>
        <dbReference type="ChEBI" id="CHEBI:59789"/>
    </ligand>
</feature>
<accession>D8TKK5</accession>
<dbReference type="eggNOG" id="KOG0822">
    <property type="taxonomic scope" value="Eukaryota"/>
</dbReference>
<feature type="binding site" evidence="6">
    <location>
        <begin position="348"/>
        <end position="349"/>
    </location>
    <ligand>
        <name>S-adenosyl-L-methionine</name>
        <dbReference type="ChEBI" id="CHEBI:59789"/>
    </ligand>
</feature>
<reference evidence="11 12" key="1">
    <citation type="journal article" date="2010" name="Science">
        <title>Genomic analysis of organismal complexity in the multicellular green alga Volvox carteri.</title>
        <authorList>
            <person name="Prochnik S.E."/>
            <person name="Umen J."/>
            <person name="Nedelcu A.M."/>
            <person name="Hallmann A."/>
            <person name="Miller S.M."/>
            <person name="Nishii I."/>
            <person name="Ferris P."/>
            <person name="Kuo A."/>
            <person name="Mitros T."/>
            <person name="Fritz-Laylin L.K."/>
            <person name="Hellsten U."/>
            <person name="Chapman J."/>
            <person name="Simakov O."/>
            <person name="Rensing S.A."/>
            <person name="Terry A."/>
            <person name="Pangilinan J."/>
            <person name="Kapitonov V."/>
            <person name="Jurka J."/>
            <person name="Salamov A."/>
            <person name="Shapiro H."/>
            <person name="Schmutz J."/>
            <person name="Grimwood J."/>
            <person name="Lindquist E."/>
            <person name="Lucas S."/>
            <person name="Grigoriev I.V."/>
            <person name="Schmitt R."/>
            <person name="Kirk D."/>
            <person name="Rokhsar D.S."/>
        </authorList>
    </citation>
    <scope>NUCLEOTIDE SEQUENCE [LARGE SCALE GENOMIC DNA]</scope>
    <source>
        <strain evidence="12">f. Nagariensis / Eve</strain>
    </source>
</reference>
<keyword evidence="12" id="KW-1185">Reference proteome</keyword>
<dbReference type="InterPro" id="IPR035075">
    <property type="entry name" value="PRMT5"/>
</dbReference>
<evidence type="ECO:0000256" key="5">
    <source>
        <dbReference type="PIRSR" id="PIRSR015894-1"/>
    </source>
</evidence>
<dbReference type="EMBL" id="GL378325">
    <property type="protein sequence ID" value="EFJ52078.1"/>
    <property type="molecule type" value="Genomic_DNA"/>
</dbReference>
<dbReference type="InParanoid" id="D8TKK5"/>
<dbReference type="InterPro" id="IPR007857">
    <property type="entry name" value="Arg_MeTrfase_PRMT5"/>
</dbReference>
<evidence type="ECO:0000259" key="8">
    <source>
        <dbReference type="Pfam" id="PF05185"/>
    </source>
</evidence>
<name>D8TKK5_VOLCA</name>
<evidence type="ECO:0000256" key="7">
    <source>
        <dbReference type="PIRSR" id="PIRSR015894-3"/>
    </source>
</evidence>
<dbReference type="GO" id="GO:0006355">
    <property type="term" value="P:regulation of DNA-templated transcription"/>
    <property type="evidence" value="ECO:0007669"/>
    <property type="project" value="TreeGrafter"/>
</dbReference>
<dbReference type="Gene3D" id="3.40.50.150">
    <property type="entry name" value="Vaccinia Virus protein VP39"/>
    <property type="match status" value="1"/>
</dbReference>
<evidence type="ECO:0000313" key="11">
    <source>
        <dbReference type="EMBL" id="EFJ52078.1"/>
    </source>
</evidence>
<keyword evidence="1 4" id="KW-0489">Methyltransferase</keyword>
<feature type="site" description="Critical for specifying symmetric addition of methyl groups" evidence="7">
    <location>
        <position position="246"/>
    </location>
</feature>
<gene>
    <name evidence="11" type="ORF">VOLCADRAFT_56541</name>
</gene>
<organism evidence="12">
    <name type="scientific">Volvox carteri f. nagariensis</name>
    <dbReference type="NCBI Taxonomy" id="3068"/>
    <lineage>
        <taxon>Eukaryota</taxon>
        <taxon>Viridiplantae</taxon>
        <taxon>Chlorophyta</taxon>
        <taxon>core chlorophytes</taxon>
        <taxon>Chlorophyceae</taxon>
        <taxon>CS clade</taxon>
        <taxon>Chlamydomonadales</taxon>
        <taxon>Volvocaceae</taxon>
        <taxon>Volvox</taxon>
    </lineage>
</organism>